<evidence type="ECO:0000313" key="2">
    <source>
        <dbReference type="Proteomes" id="UP000251213"/>
    </source>
</evidence>
<proteinExistence type="predicted"/>
<accession>A0A364K2B4</accession>
<keyword evidence="2" id="KW-1185">Reference proteome</keyword>
<gene>
    <name evidence="1" type="ORF">DL897_14135</name>
</gene>
<dbReference type="EMBL" id="QJKK01000009">
    <property type="protein sequence ID" value="RAL22547.1"/>
    <property type="molecule type" value="Genomic_DNA"/>
</dbReference>
<name>A0A364K2B4_9BACL</name>
<comment type="caution">
    <text evidence="1">The sequence shown here is derived from an EMBL/GenBank/DDBJ whole genome shotgun (WGS) entry which is preliminary data.</text>
</comment>
<organism evidence="1 2">
    <name type="scientific">Thermoflavimicrobium daqui</name>
    <dbReference type="NCBI Taxonomy" id="2137476"/>
    <lineage>
        <taxon>Bacteria</taxon>
        <taxon>Bacillati</taxon>
        <taxon>Bacillota</taxon>
        <taxon>Bacilli</taxon>
        <taxon>Bacillales</taxon>
        <taxon>Thermoactinomycetaceae</taxon>
        <taxon>Thermoflavimicrobium</taxon>
    </lineage>
</organism>
<dbReference type="Proteomes" id="UP000251213">
    <property type="component" value="Unassembled WGS sequence"/>
</dbReference>
<reference evidence="1 2" key="1">
    <citation type="submission" date="2018-06" db="EMBL/GenBank/DDBJ databases">
        <title>Thermoflavimicrobium daqus sp. nov., a thermophilic microbe isolated from Moutai-flavour Daqu.</title>
        <authorList>
            <person name="Wang X."/>
            <person name="Zhou H."/>
        </authorList>
    </citation>
    <scope>NUCLEOTIDE SEQUENCE [LARGE SCALE GENOMIC DNA]</scope>
    <source>
        <strain evidence="1 2">FBKL4.011</strain>
    </source>
</reference>
<dbReference type="AlphaFoldDB" id="A0A364K2B4"/>
<reference evidence="1 2" key="2">
    <citation type="submission" date="2018-06" db="EMBL/GenBank/DDBJ databases">
        <authorList>
            <person name="Zhirakovskaya E."/>
        </authorList>
    </citation>
    <scope>NUCLEOTIDE SEQUENCE [LARGE SCALE GENOMIC DNA]</scope>
    <source>
        <strain evidence="1 2">FBKL4.011</strain>
    </source>
</reference>
<dbReference type="OrthoDB" id="9954497at2"/>
<dbReference type="RefSeq" id="WP_113659790.1">
    <property type="nucleotide sequence ID" value="NZ_KZ845671.1"/>
</dbReference>
<sequence length="65" mass="7512">MSLFGFGWSDVHAEEKSSGWFQVRVDEKIGFGWAQIKETSRCERHQPHFYLFGAPRPCACCGRMD</sequence>
<evidence type="ECO:0000313" key="1">
    <source>
        <dbReference type="EMBL" id="RAL22547.1"/>
    </source>
</evidence>
<protein>
    <submittedName>
        <fullName evidence="1">Uncharacterized protein</fullName>
    </submittedName>
</protein>